<feature type="binding site" evidence="14">
    <location>
        <position position="566"/>
    </location>
    <ligand>
        <name>L-isoleucyl-5'-AMP</name>
        <dbReference type="ChEBI" id="CHEBI:178002"/>
    </ligand>
</feature>
<evidence type="ECO:0000259" key="17">
    <source>
        <dbReference type="Pfam" id="PF08264"/>
    </source>
</evidence>
<dbReference type="RefSeq" id="WP_078486635.1">
    <property type="nucleotide sequence ID" value="NZ_MPRJ01000027.1"/>
</dbReference>
<dbReference type="Pfam" id="PF06827">
    <property type="entry name" value="zf-FPG_IleRS"/>
    <property type="match status" value="1"/>
</dbReference>
<accession>A0A1T2KV64</accession>
<dbReference type="GO" id="GO:0000049">
    <property type="term" value="F:tRNA binding"/>
    <property type="evidence" value="ECO:0007669"/>
    <property type="project" value="InterPro"/>
</dbReference>
<comment type="subunit">
    <text evidence="3 14">Monomer.</text>
</comment>
<dbReference type="InterPro" id="IPR010663">
    <property type="entry name" value="Znf_FPG/IleRS"/>
</dbReference>
<dbReference type="FunFam" id="1.10.730.20:FF:000001">
    <property type="entry name" value="Isoleucine--tRNA ligase"/>
    <property type="match status" value="1"/>
</dbReference>
<evidence type="ECO:0000256" key="7">
    <source>
        <dbReference type="ARBA" id="ARBA00022741"/>
    </source>
</evidence>
<dbReference type="PANTHER" id="PTHR42765:SF1">
    <property type="entry name" value="ISOLEUCINE--TRNA LIGASE, MITOCHONDRIAL"/>
    <property type="match status" value="1"/>
</dbReference>
<feature type="binding site" evidence="14">
    <location>
        <position position="925"/>
    </location>
    <ligand>
        <name>Zn(2+)</name>
        <dbReference type="ChEBI" id="CHEBI:29105"/>
    </ligand>
</feature>
<dbReference type="CDD" id="cd00818">
    <property type="entry name" value="IleRS_core"/>
    <property type="match status" value="1"/>
</dbReference>
<feature type="domain" description="Methionyl/Valyl/Leucyl/Isoleucyl-tRNA synthetase anticodon-binding" evidence="17">
    <location>
        <begin position="690"/>
        <end position="845"/>
    </location>
</feature>
<gene>
    <name evidence="14" type="primary">ileS</name>
    <name evidence="18" type="ORF">BOW51_05665</name>
</gene>
<comment type="cofactor">
    <cofactor evidence="14">
        <name>Zn(2+)</name>
        <dbReference type="ChEBI" id="CHEBI:29105"/>
    </cofactor>
    <text evidence="14">Binds 1 zinc ion per subunit.</text>
</comment>
<dbReference type="SUPFAM" id="SSF50677">
    <property type="entry name" value="ValRS/IleRS/LeuRS editing domain"/>
    <property type="match status" value="1"/>
</dbReference>
<dbReference type="InterPro" id="IPR014729">
    <property type="entry name" value="Rossmann-like_a/b/a_fold"/>
</dbReference>
<dbReference type="CDD" id="cd07960">
    <property type="entry name" value="Anticodon_Ia_Ile_BEm"/>
    <property type="match status" value="1"/>
</dbReference>
<evidence type="ECO:0000256" key="4">
    <source>
        <dbReference type="ARBA" id="ARBA00022490"/>
    </source>
</evidence>
<evidence type="ECO:0000256" key="10">
    <source>
        <dbReference type="ARBA" id="ARBA00022917"/>
    </source>
</evidence>
<keyword evidence="7 14" id="KW-0547">Nucleotide-binding</keyword>
<dbReference type="Proteomes" id="UP000190896">
    <property type="component" value="Unassembled WGS sequence"/>
</dbReference>
<keyword evidence="10 14" id="KW-0648">Protein biosynthesis</keyword>
<dbReference type="InterPro" id="IPR050081">
    <property type="entry name" value="Ile-tRNA_ligase"/>
</dbReference>
<feature type="binding site" evidence="14">
    <location>
        <position position="905"/>
    </location>
    <ligand>
        <name>Zn(2+)</name>
        <dbReference type="ChEBI" id="CHEBI:29105"/>
    </ligand>
</feature>
<dbReference type="SUPFAM" id="SSF52374">
    <property type="entry name" value="Nucleotidylyl transferase"/>
    <property type="match status" value="1"/>
</dbReference>
<evidence type="ECO:0000256" key="6">
    <source>
        <dbReference type="ARBA" id="ARBA00022723"/>
    </source>
</evidence>
<feature type="binding site" evidence="14">
    <location>
        <position position="610"/>
    </location>
    <ligand>
        <name>ATP</name>
        <dbReference type="ChEBI" id="CHEBI:30616"/>
    </ligand>
</feature>
<feature type="binding site" evidence="14">
    <location>
        <position position="908"/>
    </location>
    <ligand>
        <name>Zn(2+)</name>
        <dbReference type="ChEBI" id="CHEBI:29105"/>
    </ligand>
</feature>
<feature type="binding site" evidence="14">
    <location>
        <position position="928"/>
    </location>
    <ligand>
        <name>Zn(2+)</name>
        <dbReference type="ChEBI" id="CHEBI:29105"/>
    </ligand>
</feature>
<dbReference type="AlphaFoldDB" id="A0A1T2KV64"/>
<dbReference type="InterPro" id="IPR002301">
    <property type="entry name" value="Ile-tRNA-ligase"/>
</dbReference>
<evidence type="ECO:0000259" key="16">
    <source>
        <dbReference type="Pfam" id="PF06827"/>
    </source>
</evidence>
<feature type="short sequence motif" description="'KMSKS' region" evidence="14">
    <location>
        <begin position="607"/>
        <end position="611"/>
    </location>
</feature>
<dbReference type="OrthoDB" id="9810365at2"/>
<reference evidence="18 19" key="1">
    <citation type="submission" date="2016-11" db="EMBL/GenBank/DDBJ databases">
        <title>Mixed transmission modes and dynamic genome evolution in an obligate animal-bacterial symbiosis.</title>
        <authorList>
            <person name="Russell S.L."/>
            <person name="Corbett-Detig R.B."/>
            <person name="Cavanaugh C.M."/>
        </authorList>
    </citation>
    <scope>NUCLEOTIDE SEQUENCE [LARGE SCALE GENOMIC DNA]</scope>
    <source>
        <strain evidence="18">Se-Cadez</strain>
    </source>
</reference>
<keyword evidence="4 14" id="KW-0963">Cytoplasm</keyword>
<feature type="domain" description="Zinc finger FPG/IleRS-type" evidence="16">
    <location>
        <begin position="904"/>
        <end position="931"/>
    </location>
</feature>
<evidence type="ECO:0000256" key="9">
    <source>
        <dbReference type="ARBA" id="ARBA00022840"/>
    </source>
</evidence>
<protein>
    <recommendedName>
        <fullName evidence="14">Isoleucine--tRNA ligase</fullName>
        <ecNumber evidence="14">6.1.1.5</ecNumber>
    </recommendedName>
    <alternativeName>
        <fullName evidence="14">Isoleucyl-tRNA synthetase</fullName>
        <shortName evidence="14">IleRS</shortName>
    </alternativeName>
</protein>
<proteinExistence type="inferred from homology"/>
<keyword evidence="11 14" id="KW-0030">Aminoacyl-tRNA synthetase</keyword>
<keyword evidence="5 14" id="KW-0436">Ligase</keyword>
<evidence type="ECO:0000256" key="5">
    <source>
        <dbReference type="ARBA" id="ARBA00022598"/>
    </source>
</evidence>
<dbReference type="InterPro" id="IPR002300">
    <property type="entry name" value="aa-tRNA-synth_Ia"/>
</dbReference>
<dbReference type="InterPro" id="IPR001412">
    <property type="entry name" value="aa-tRNA-synth_I_CS"/>
</dbReference>
<dbReference type="GO" id="GO:0002161">
    <property type="term" value="F:aminoacyl-tRNA deacylase activity"/>
    <property type="evidence" value="ECO:0007669"/>
    <property type="project" value="InterPro"/>
</dbReference>
<dbReference type="EC" id="6.1.1.5" evidence="14"/>
<evidence type="ECO:0000313" key="19">
    <source>
        <dbReference type="Proteomes" id="UP000190896"/>
    </source>
</evidence>
<comment type="similarity">
    <text evidence="2 14">Belongs to the class-I aminoacyl-tRNA synthetase family. IleS type 1 subfamily.</text>
</comment>
<evidence type="ECO:0000256" key="3">
    <source>
        <dbReference type="ARBA" id="ARBA00011245"/>
    </source>
</evidence>
<dbReference type="SUPFAM" id="SSF47323">
    <property type="entry name" value="Anticodon-binding domain of a subclass of class I aminoacyl-tRNA synthetases"/>
    <property type="match status" value="1"/>
</dbReference>
<organism evidence="18 19">
    <name type="scientific">Solemya velesiana gill symbiont</name>
    <dbReference type="NCBI Taxonomy" id="1918948"/>
    <lineage>
        <taxon>Bacteria</taxon>
        <taxon>Pseudomonadati</taxon>
        <taxon>Pseudomonadota</taxon>
        <taxon>Gammaproteobacteria</taxon>
        <taxon>sulfur-oxidizing symbionts</taxon>
    </lineage>
</organism>
<feature type="domain" description="Aminoacyl-tRNA synthetase class Ia" evidence="15">
    <location>
        <begin position="28"/>
        <end position="645"/>
    </location>
</feature>
<keyword evidence="8 14" id="KW-0862">Zinc</keyword>
<dbReference type="PANTHER" id="PTHR42765">
    <property type="entry name" value="SOLEUCYL-TRNA SYNTHETASE"/>
    <property type="match status" value="1"/>
</dbReference>
<evidence type="ECO:0000313" key="18">
    <source>
        <dbReference type="EMBL" id="OOZ36758.1"/>
    </source>
</evidence>
<keyword evidence="19" id="KW-1185">Reference proteome</keyword>
<dbReference type="GO" id="GO:0006428">
    <property type="term" value="P:isoleucyl-tRNA aminoacylation"/>
    <property type="evidence" value="ECO:0007669"/>
    <property type="project" value="UniProtKB-UniRule"/>
</dbReference>
<dbReference type="GO" id="GO:0004822">
    <property type="term" value="F:isoleucine-tRNA ligase activity"/>
    <property type="evidence" value="ECO:0007669"/>
    <property type="project" value="UniProtKB-UniRule"/>
</dbReference>
<evidence type="ECO:0000259" key="15">
    <source>
        <dbReference type="Pfam" id="PF00133"/>
    </source>
</evidence>
<dbReference type="InterPro" id="IPR023585">
    <property type="entry name" value="Ile-tRNA-ligase_type1"/>
</dbReference>
<dbReference type="InterPro" id="IPR013155">
    <property type="entry name" value="M/V/L/I-tRNA-synth_anticd-bd"/>
</dbReference>
<dbReference type="Pfam" id="PF08264">
    <property type="entry name" value="Anticodon_1"/>
    <property type="match status" value="1"/>
</dbReference>
<sequence>MSDYKSTLNLPKTGFPMKANLANREPEMLKRWEEMGLYTKIREAFAGRPKFILHDGPPYANGEIHIGHAVNKVIKDIIVKSRTLDGFDSPYVPGWDCHGLPIELQVEKKVGKPGHKVSAADFRVACRDYASKQVDKQRIDFKRLGVVGDWDNPYLTMDFQTEADIIRSLGKIIENGHVHEGYKPVHWCTDCGSALAEAEVEYKDKESFTIDVRFRALDPEAFIDACRNVPEGPGEGPLSVVIWTTTPWTLPANEAVCLSPTLEYVVVQADGAAGKERLVLAEGLLKETMERWGIDDYSVIGYARGDALEGLKLNHCFYDRVVPVILGGHVSLDAGTGAVHTAPAHGMEDYIVGQQYDLPVDNPVGPNGRFIEGTELFEGEQVFSANEKVIEVLKAHGALVKAARLAHSYPHCWRHKTPIIFRATPQWFISMEQNGLRSSAMREIKKVAWTPDWGQARIEGMVENRPDWCISRQRTWGVPITMFIDKNTGEPHPDTPRLIEEVAQRVEKAGIEAWFSLDPAEMLGEEAERYQKVPDTLDVWFDSGTTHYAVLKPREGLEFPADLYLEGSDQHRGWFQSSLLTSVAINDCAPYRGVLTHGFTVDAKGHKMSKSLGNVVSPQKVMKSLGADIIRLWVAATDYRGEMTVSDEILKRTADAYRRIRNTGRFLLANLNGFDPEANLVAPGDMLELDRWAVDRALQLQEEIRKAYEEYNFHLIYQKVLNFCGTEMGGFYLDVIKDRQYTTQENSLARRSCQTAMYHIVEAMSRWLAPVLTFTADELWQFIPGKRSETIFAETWYEGLFALDADGRFDRAFWDKVIAVRTAVGKQLEGLRTSGTIGSSLDAEVDLYCDEALLALLGGLEDELRFNLITSYARVHPLADKPGDAVDTEVDGLSIVCTASGHAKCTRCWHHREDVGANAAHPELCGRCVDNVEGEGETRSFT</sequence>
<name>A0A1T2KV64_9GAMM</name>
<keyword evidence="6 14" id="KW-0479">Metal-binding</keyword>
<comment type="domain">
    <text evidence="14">IleRS has two distinct active sites: one for aminoacylation and one for editing. The misactivated valine is translocated from the active site to the editing site, which sterically excludes the correctly activated isoleucine. The single editing site contains two valyl binding pockets, one specific for each substrate (Val-AMP or Val-tRNA(Ile)).</text>
</comment>
<dbReference type="HAMAP" id="MF_02002">
    <property type="entry name" value="Ile_tRNA_synth_type1"/>
    <property type="match status" value="1"/>
</dbReference>
<dbReference type="GO" id="GO:0005524">
    <property type="term" value="F:ATP binding"/>
    <property type="evidence" value="ECO:0007669"/>
    <property type="project" value="UniProtKB-UniRule"/>
</dbReference>
<dbReference type="Gene3D" id="1.10.730.20">
    <property type="match status" value="1"/>
</dbReference>
<dbReference type="Gene3D" id="3.40.50.620">
    <property type="entry name" value="HUPs"/>
    <property type="match status" value="2"/>
</dbReference>
<dbReference type="EMBL" id="MPRJ01000027">
    <property type="protein sequence ID" value="OOZ36758.1"/>
    <property type="molecule type" value="Genomic_DNA"/>
</dbReference>
<dbReference type="Pfam" id="PF00133">
    <property type="entry name" value="tRNA-synt_1"/>
    <property type="match status" value="1"/>
</dbReference>
<dbReference type="GO" id="GO:0008270">
    <property type="term" value="F:zinc ion binding"/>
    <property type="evidence" value="ECO:0007669"/>
    <property type="project" value="UniProtKB-UniRule"/>
</dbReference>
<dbReference type="Gene3D" id="3.90.740.10">
    <property type="entry name" value="Valyl/Leucyl/Isoleucyl-tRNA synthetase, editing domain"/>
    <property type="match status" value="1"/>
</dbReference>
<evidence type="ECO:0000256" key="8">
    <source>
        <dbReference type="ARBA" id="ARBA00022833"/>
    </source>
</evidence>
<evidence type="ECO:0000256" key="14">
    <source>
        <dbReference type="HAMAP-Rule" id="MF_02002"/>
    </source>
</evidence>
<evidence type="ECO:0000256" key="1">
    <source>
        <dbReference type="ARBA" id="ARBA00004496"/>
    </source>
</evidence>
<comment type="subcellular location">
    <subcellularLocation>
        <location evidence="1 14">Cytoplasm</location>
    </subcellularLocation>
</comment>
<dbReference type="InterPro" id="IPR009008">
    <property type="entry name" value="Val/Leu/Ile-tRNA-synth_edit"/>
</dbReference>
<evidence type="ECO:0000256" key="13">
    <source>
        <dbReference type="ARBA" id="ARBA00048359"/>
    </source>
</evidence>
<dbReference type="InterPro" id="IPR009080">
    <property type="entry name" value="tRNAsynth_Ia_anticodon-bd"/>
</dbReference>
<dbReference type="FunFam" id="3.40.50.620:FF:000042">
    <property type="entry name" value="Isoleucine--tRNA ligase"/>
    <property type="match status" value="1"/>
</dbReference>
<evidence type="ECO:0000256" key="11">
    <source>
        <dbReference type="ARBA" id="ARBA00023146"/>
    </source>
</evidence>
<dbReference type="GO" id="GO:0005829">
    <property type="term" value="C:cytosol"/>
    <property type="evidence" value="ECO:0007669"/>
    <property type="project" value="TreeGrafter"/>
</dbReference>
<dbReference type="NCBIfam" id="TIGR00392">
    <property type="entry name" value="ileS"/>
    <property type="match status" value="1"/>
</dbReference>
<dbReference type="InterPro" id="IPR033708">
    <property type="entry name" value="Anticodon_Ile_BEm"/>
</dbReference>
<evidence type="ECO:0000256" key="2">
    <source>
        <dbReference type="ARBA" id="ARBA00006887"/>
    </source>
</evidence>
<keyword evidence="9 14" id="KW-0067">ATP-binding</keyword>
<comment type="caution">
    <text evidence="18">The sequence shown here is derived from an EMBL/GenBank/DDBJ whole genome shotgun (WGS) entry which is preliminary data.</text>
</comment>
<comment type="function">
    <text evidence="12 14">Catalyzes the attachment of isoleucine to tRNA(Ile). As IleRS can inadvertently accommodate and process structurally similar amino acids such as valine, to avoid such errors it has two additional distinct tRNA(Ile)-dependent editing activities. One activity is designated as 'pretransfer' editing and involves the hydrolysis of activated Val-AMP. The other activity is designated 'posttransfer' editing and involves deacylation of mischarged Val-tRNA(Ile).</text>
</comment>
<feature type="short sequence motif" description="'HIGH' region" evidence="14">
    <location>
        <begin position="58"/>
        <end position="68"/>
    </location>
</feature>
<comment type="catalytic activity">
    <reaction evidence="13 14">
        <text>tRNA(Ile) + L-isoleucine + ATP = L-isoleucyl-tRNA(Ile) + AMP + diphosphate</text>
        <dbReference type="Rhea" id="RHEA:11060"/>
        <dbReference type="Rhea" id="RHEA-COMP:9666"/>
        <dbReference type="Rhea" id="RHEA-COMP:9695"/>
        <dbReference type="ChEBI" id="CHEBI:30616"/>
        <dbReference type="ChEBI" id="CHEBI:33019"/>
        <dbReference type="ChEBI" id="CHEBI:58045"/>
        <dbReference type="ChEBI" id="CHEBI:78442"/>
        <dbReference type="ChEBI" id="CHEBI:78528"/>
        <dbReference type="ChEBI" id="CHEBI:456215"/>
        <dbReference type="EC" id="6.1.1.5"/>
    </reaction>
</comment>
<evidence type="ECO:0000256" key="12">
    <source>
        <dbReference type="ARBA" id="ARBA00025217"/>
    </source>
</evidence>
<dbReference type="FunFam" id="3.40.50.620:FF:000048">
    <property type="entry name" value="Isoleucine--tRNA ligase"/>
    <property type="match status" value="1"/>
</dbReference>
<dbReference type="PRINTS" id="PR00984">
    <property type="entry name" value="TRNASYNTHILE"/>
</dbReference>
<dbReference type="PROSITE" id="PS00178">
    <property type="entry name" value="AA_TRNA_LIGASE_I"/>
    <property type="match status" value="1"/>
</dbReference>